<evidence type="ECO:0000256" key="1">
    <source>
        <dbReference type="ARBA" id="ARBA00006019"/>
    </source>
</evidence>
<comment type="similarity">
    <text evidence="1">Belongs to the cullin family.</text>
</comment>
<proteinExistence type="inferred from homology"/>
<comment type="caution">
    <text evidence="4">The sequence shown here is derived from an EMBL/GenBank/DDBJ whole genome shotgun (WGS) entry which is preliminary data.</text>
</comment>
<protein>
    <submittedName>
        <fullName evidence="4">DgyrCDS7808</fullName>
    </submittedName>
</protein>
<dbReference type="OrthoDB" id="8172509at2759"/>
<dbReference type="Pfam" id="PF00888">
    <property type="entry name" value="Cullin"/>
    <property type="match status" value="1"/>
</dbReference>
<dbReference type="SUPFAM" id="SSF74788">
    <property type="entry name" value="Cullin repeat-like"/>
    <property type="match status" value="1"/>
</dbReference>
<gene>
    <name evidence="4" type="ORF">DGYR_LOCUS7453</name>
</gene>
<accession>A0A7I8VSA3</accession>
<dbReference type="GO" id="GO:0006511">
    <property type="term" value="P:ubiquitin-dependent protein catabolic process"/>
    <property type="evidence" value="ECO:0007669"/>
    <property type="project" value="InterPro"/>
</dbReference>
<dbReference type="Proteomes" id="UP000549394">
    <property type="component" value="Unassembled WGS sequence"/>
</dbReference>
<dbReference type="EMBL" id="CAJFCJ010000009">
    <property type="protein sequence ID" value="CAD5119170.1"/>
    <property type="molecule type" value="Genomic_DNA"/>
</dbReference>
<dbReference type="GO" id="GO:0019901">
    <property type="term" value="F:protein kinase binding"/>
    <property type="evidence" value="ECO:0007669"/>
    <property type="project" value="TreeGrafter"/>
</dbReference>
<name>A0A7I8VSA3_9ANNE</name>
<feature type="region of interest" description="Disordered" evidence="2">
    <location>
        <begin position="213"/>
        <end position="237"/>
    </location>
</feature>
<dbReference type="GO" id="GO:0031625">
    <property type="term" value="F:ubiquitin protein ligase binding"/>
    <property type="evidence" value="ECO:0007669"/>
    <property type="project" value="InterPro"/>
</dbReference>
<feature type="domain" description="Cullin N-terminal" evidence="3">
    <location>
        <begin position="14"/>
        <end position="175"/>
    </location>
</feature>
<feature type="compositionally biased region" description="Basic and acidic residues" evidence="2">
    <location>
        <begin position="227"/>
        <end position="237"/>
    </location>
</feature>
<dbReference type="InterPro" id="IPR001373">
    <property type="entry name" value="Cullin_N"/>
</dbReference>
<dbReference type="InterPro" id="IPR042652">
    <property type="entry name" value="CACUL1"/>
</dbReference>
<dbReference type="AlphaFoldDB" id="A0A7I8VSA3"/>
<reference evidence="4 5" key="1">
    <citation type="submission" date="2020-08" db="EMBL/GenBank/DDBJ databases">
        <authorList>
            <person name="Hejnol A."/>
        </authorList>
    </citation>
    <scope>NUCLEOTIDE SEQUENCE [LARGE SCALE GENOMIC DNA]</scope>
</reference>
<dbReference type="Gene3D" id="1.20.1310.10">
    <property type="entry name" value="Cullin Repeats"/>
    <property type="match status" value="1"/>
</dbReference>
<dbReference type="PANTHER" id="PTHR46636">
    <property type="entry name" value="CDK2-ASSOCIATED AND CULLIN DOMAIN-CONTAINING PROTEIN 1"/>
    <property type="match status" value="1"/>
</dbReference>
<dbReference type="GO" id="GO:0000082">
    <property type="term" value="P:G1/S transition of mitotic cell cycle"/>
    <property type="evidence" value="ECO:0007669"/>
    <property type="project" value="TreeGrafter"/>
</dbReference>
<evidence type="ECO:0000313" key="4">
    <source>
        <dbReference type="EMBL" id="CAD5119170.1"/>
    </source>
</evidence>
<evidence type="ECO:0000313" key="5">
    <source>
        <dbReference type="Proteomes" id="UP000549394"/>
    </source>
</evidence>
<dbReference type="PANTHER" id="PTHR46636:SF1">
    <property type="entry name" value="CDK2-ASSOCIATED AND CULLIN DOMAIN-CONTAINING PROTEIN 1"/>
    <property type="match status" value="1"/>
</dbReference>
<dbReference type="InterPro" id="IPR016159">
    <property type="entry name" value="Cullin_repeat-like_dom_sf"/>
</dbReference>
<sequence length="237" mass="28035">MSCLTDEGYTNEVWPRLKTSINELLVSQDRRYVNISYEQMYTCVYKCVCSHKSEKLYTDLMEILTNYLITNSNEIGNFSKVSTSAKFVEKFHQFLCQYLSALNGIVPIFNYMNKFYIELQLRTDLNNELYALFVKHVADRHEQHLFACIQEVMNRPFETTPLILHQIVKNLHNLKPEYALSRPQIFSKYIPNCLPPAQVEELDQYIEETKRMQRDLHSHPHFTSGDQSRKRQVDCMD</sequence>
<keyword evidence="5" id="KW-1185">Reference proteome</keyword>
<evidence type="ECO:0000256" key="2">
    <source>
        <dbReference type="SAM" id="MobiDB-lite"/>
    </source>
</evidence>
<organism evidence="4 5">
    <name type="scientific">Dimorphilus gyrociliatus</name>
    <dbReference type="NCBI Taxonomy" id="2664684"/>
    <lineage>
        <taxon>Eukaryota</taxon>
        <taxon>Metazoa</taxon>
        <taxon>Spiralia</taxon>
        <taxon>Lophotrochozoa</taxon>
        <taxon>Annelida</taxon>
        <taxon>Polychaeta</taxon>
        <taxon>Polychaeta incertae sedis</taxon>
        <taxon>Dinophilidae</taxon>
        <taxon>Dimorphilus</taxon>
    </lineage>
</organism>
<evidence type="ECO:0000259" key="3">
    <source>
        <dbReference type="Pfam" id="PF00888"/>
    </source>
</evidence>